<evidence type="ECO:0000313" key="5">
    <source>
        <dbReference type="Proteomes" id="UP001583177"/>
    </source>
</evidence>
<dbReference type="Proteomes" id="UP001583177">
    <property type="component" value="Unassembled WGS sequence"/>
</dbReference>
<dbReference type="InterPro" id="IPR012341">
    <property type="entry name" value="6hp_glycosidase-like_sf"/>
</dbReference>
<feature type="compositionally biased region" description="Low complexity" evidence="2">
    <location>
        <begin position="194"/>
        <end position="204"/>
    </location>
</feature>
<feature type="chain" id="PRO_5047168778" evidence="3">
    <location>
        <begin position="19"/>
        <end position="436"/>
    </location>
</feature>
<comment type="caution">
    <text evidence="4">The sequence shown here is derived from an EMBL/GenBank/DDBJ whole genome shotgun (WGS) entry which is preliminary data.</text>
</comment>
<dbReference type="PANTHER" id="PTHR33886">
    <property type="entry name" value="UNSATURATED RHAMNOGALACTURONAN HYDROLASE (EUROFUNG)"/>
    <property type="match status" value="1"/>
</dbReference>
<keyword evidence="1" id="KW-0378">Hydrolase</keyword>
<gene>
    <name evidence="4" type="ORF">Daus18300_007584</name>
</gene>
<protein>
    <submittedName>
        <fullName evidence="4">Uncharacterized protein</fullName>
    </submittedName>
</protein>
<accession>A0ABR3WMF6</accession>
<organism evidence="4 5">
    <name type="scientific">Diaporthe australafricana</name>
    <dbReference type="NCBI Taxonomy" id="127596"/>
    <lineage>
        <taxon>Eukaryota</taxon>
        <taxon>Fungi</taxon>
        <taxon>Dikarya</taxon>
        <taxon>Ascomycota</taxon>
        <taxon>Pezizomycotina</taxon>
        <taxon>Sordariomycetes</taxon>
        <taxon>Sordariomycetidae</taxon>
        <taxon>Diaporthales</taxon>
        <taxon>Diaporthaceae</taxon>
        <taxon>Diaporthe</taxon>
    </lineage>
</organism>
<dbReference type="SUPFAM" id="SSF48208">
    <property type="entry name" value="Six-hairpin glycosidases"/>
    <property type="match status" value="1"/>
</dbReference>
<dbReference type="InterPro" id="IPR052043">
    <property type="entry name" value="PolySaccharide_Degr_Enz"/>
</dbReference>
<keyword evidence="3" id="KW-0732">Signal</keyword>
<keyword evidence="5" id="KW-1185">Reference proteome</keyword>
<evidence type="ECO:0000256" key="2">
    <source>
        <dbReference type="SAM" id="MobiDB-lite"/>
    </source>
</evidence>
<evidence type="ECO:0000256" key="1">
    <source>
        <dbReference type="ARBA" id="ARBA00022801"/>
    </source>
</evidence>
<dbReference type="PANTHER" id="PTHR33886:SF11">
    <property type="entry name" value="WALL GLYCOSYL HYDROLASE YTER, PUTATIVE (AFU_ORTHOLOGUE AFUA_2G14630)-RELATED"/>
    <property type="match status" value="1"/>
</dbReference>
<dbReference type="EMBL" id="JAWRVE010000067">
    <property type="protein sequence ID" value="KAL1864569.1"/>
    <property type="molecule type" value="Genomic_DNA"/>
</dbReference>
<name>A0ABR3WMF6_9PEZI</name>
<evidence type="ECO:0000313" key="4">
    <source>
        <dbReference type="EMBL" id="KAL1864569.1"/>
    </source>
</evidence>
<evidence type="ECO:0000256" key="3">
    <source>
        <dbReference type="SAM" id="SignalP"/>
    </source>
</evidence>
<feature type="signal peptide" evidence="3">
    <location>
        <begin position="1"/>
        <end position="18"/>
    </location>
</feature>
<feature type="region of interest" description="Disordered" evidence="2">
    <location>
        <begin position="180"/>
        <end position="208"/>
    </location>
</feature>
<dbReference type="InterPro" id="IPR008928">
    <property type="entry name" value="6-hairpin_glycosidase_sf"/>
</dbReference>
<proteinExistence type="predicted"/>
<reference evidence="4 5" key="1">
    <citation type="journal article" date="2024" name="IMA Fungus">
        <title>IMA Genome - F19 : A genome assembly and annotation guide to empower mycologists, including annotated draft genome sequences of Ceratocystis pirilliformis, Diaporthe australafricana, Fusarium ophioides, Paecilomyces lecythidis, and Sporothrix stenoceras.</title>
        <authorList>
            <person name="Aylward J."/>
            <person name="Wilson A.M."/>
            <person name="Visagie C.M."/>
            <person name="Spraker J."/>
            <person name="Barnes I."/>
            <person name="Buitendag C."/>
            <person name="Ceriani C."/>
            <person name="Del Mar Angel L."/>
            <person name="du Plessis D."/>
            <person name="Fuchs T."/>
            <person name="Gasser K."/>
            <person name="Kramer D."/>
            <person name="Li W."/>
            <person name="Munsamy K."/>
            <person name="Piso A."/>
            <person name="Price J.L."/>
            <person name="Sonnekus B."/>
            <person name="Thomas C."/>
            <person name="van der Nest A."/>
            <person name="van Dijk A."/>
            <person name="van Heerden A."/>
            <person name="van Vuuren N."/>
            <person name="Yilmaz N."/>
            <person name="Duong T.A."/>
            <person name="van der Merwe N.A."/>
            <person name="Wingfield M.J."/>
            <person name="Wingfield B.D."/>
        </authorList>
    </citation>
    <scope>NUCLEOTIDE SEQUENCE [LARGE SCALE GENOMIC DNA]</scope>
    <source>
        <strain evidence="4 5">CMW 18300</strain>
    </source>
</reference>
<dbReference type="Gene3D" id="1.50.10.10">
    <property type="match status" value="1"/>
</dbReference>
<dbReference type="InterPro" id="IPR010905">
    <property type="entry name" value="Glyco_hydro_88"/>
</dbReference>
<dbReference type="Pfam" id="PF07470">
    <property type="entry name" value="Glyco_hydro_88"/>
    <property type="match status" value="1"/>
</dbReference>
<sequence>MTILLLLFTILAVGAVSGVVNLQQPPLDGLYSTQMAMSIIARQQGILNDINIPGLALQAGIVQKALSAWTVQYGDHELIHNHICNSTASAARYMTSTINDLKQWPLDRFSSGNAMFGSEGPGYDLALDALRDSVRLNMRNKENGLWYWSSYPEWSYLDGMYSFGPFAALDALLTVPGDTNTPSSDAVMEEDGENNNNDSNNSNNKIDPDMAALQDMHLQFSLLWSHCYNSTSGLLVHGYDESRKASWASGKMGASGIVWGRSLGWFMMGLVDTLEILDTAPARGGATAAAEPLLNMYQTLAAAVMRYADRFSGGWYQVVDQPGRRGNYVESSATAMFSYALLKGARKGYLAAGHVHPAQVAGRAAHDLLAREFVTREANGTLSWNGTVAVCSLNSTATYDYYIEQPLAYNSVLGAAAFVMSSLEVESLDKSQNTPQ</sequence>